<dbReference type="EMBL" id="BFBB01000004">
    <property type="protein sequence ID" value="GBF50240.1"/>
    <property type="molecule type" value="Genomic_DNA"/>
</dbReference>
<evidence type="ECO:0008006" key="3">
    <source>
        <dbReference type="Google" id="ProtNLM"/>
    </source>
</evidence>
<dbReference type="RefSeq" id="WP_282097142.1">
    <property type="nucleotide sequence ID" value="NZ_BFBB01000004.1"/>
</dbReference>
<proteinExistence type="predicted"/>
<dbReference type="Proteomes" id="UP000245133">
    <property type="component" value="Unassembled WGS sequence"/>
</dbReference>
<sequence>MSYSTRILIDGMNLMYKFPDLAFLLVEYKIHEARLGLLQYLWQYFQEQKAVEVLIFFDGRKSPWEDCYSEKYAEMSVHYSQEKKADELIMACLTQSPIPSQCLVITSDKEIINFARRIRAKRKTSEEFYKEWTSHWDLQMESEVDQIKEGVKEQTETEFWMKQFLR</sequence>
<reference evidence="1 2" key="1">
    <citation type="submission" date="2018-02" db="EMBL/GenBank/DDBJ databases">
        <title>Novel Leptospira species isolated from soil and water in Japan.</title>
        <authorList>
            <person name="Nakao R."/>
            <person name="Masuzawa T."/>
        </authorList>
    </citation>
    <scope>NUCLEOTIDE SEQUENCE [LARGE SCALE GENOMIC DNA]</scope>
    <source>
        <strain evidence="1 2">YH101</strain>
    </source>
</reference>
<dbReference type="AlphaFoldDB" id="A0A2P2E044"/>
<accession>A0A2P2E044</accession>
<comment type="caution">
    <text evidence="1">The sequence shown here is derived from an EMBL/GenBank/DDBJ whole genome shotgun (WGS) entry which is preliminary data.</text>
</comment>
<keyword evidence="2" id="KW-1185">Reference proteome</keyword>
<name>A0A2P2E044_9LEPT</name>
<evidence type="ECO:0000313" key="2">
    <source>
        <dbReference type="Proteomes" id="UP000245133"/>
    </source>
</evidence>
<evidence type="ECO:0000313" key="1">
    <source>
        <dbReference type="EMBL" id="GBF50240.1"/>
    </source>
</evidence>
<gene>
    <name evidence="1" type="ORF">LPTSP4_17640</name>
</gene>
<dbReference type="PANTHER" id="PTHR34547">
    <property type="entry name" value="YACP-LIKE NYN DOMAIN PROTEIN"/>
    <property type="match status" value="1"/>
</dbReference>
<dbReference type="InterPro" id="IPR010298">
    <property type="entry name" value="YacP-like"/>
</dbReference>
<organism evidence="1 2">
    <name type="scientific">Leptospira ryugenii</name>
    <dbReference type="NCBI Taxonomy" id="1917863"/>
    <lineage>
        <taxon>Bacteria</taxon>
        <taxon>Pseudomonadati</taxon>
        <taxon>Spirochaetota</taxon>
        <taxon>Spirochaetia</taxon>
        <taxon>Leptospirales</taxon>
        <taxon>Leptospiraceae</taxon>
        <taxon>Leptospira</taxon>
    </lineage>
</organism>
<protein>
    <recommendedName>
        <fullName evidence="3">YacP-like NYN domain protein</fullName>
    </recommendedName>
</protein>
<dbReference type="Pfam" id="PF05991">
    <property type="entry name" value="NYN_YacP"/>
    <property type="match status" value="1"/>
</dbReference>
<dbReference type="PANTHER" id="PTHR34547:SF1">
    <property type="entry name" value="YACP-LIKE NYN DOMAIN PROTEIN"/>
    <property type="match status" value="1"/>
</dbReference>